<gene>
    <name evidence="1" type="ORF">FPHYL_14288</name>
</gene>
<evidence type="ECO:0000313" key="1">
    <source>
        <dbReference type="EMBL" id="KAF5528999.1"/>
    </source>
</evidence>
<protein>
    <submittedName>
        <fullName evidence="1">Uncharacterized protein</fullName>
    </submittedName>
</protein>
<proteinExistence type="predicted"/>
<dbReference type="Proteomes" id="UP000582016">
    <property type="component" value="Unassembled WGS sequence"/>
</dbReference>
<accession>A0A8H5MHL3</accession>
<dbReference type="EMBL" id="JAAOAQ010001382">
    <property type="protein sequence ID" value="KAF5528999.1"/>
    <property type="molecule type" value="Genomic_DNA"/>
</dbReference>
<dbReference type="AlphaFoldDB" id="A0A8H5MHL3"/>
<name>A0A8H5MHL3_9HYPO</name>
<keyword evidence="2" id="KW-1185">Reference proteome</keyword>
<organism evidence="1 2">
    <name type="scientific">Fusarium phyllophilum</name>
    <dbReference type="NCBI Taxonomy" id="47803"/>
    <lineage>
        <taxon>Eukaryota</taxon>
        <taxon>Fungi</taxon>
        <taxon>Dikarya</taxon>
        <taxon>Ascomycota</taxon>
        <taxon>Pezizomycotina</taxon>
        <taxon>Sordariomycetes</taxon>
        <taxon>Hypocreomycetidae</taxon>
        <taxon>Hypocreales</taxon>
        <taxon>Nectriaceae</taxon>
        <taxon>Fusarium</taxon>
        <taxon>Fusarium fujikuroi species complex</taxon>
    </lineage>
</organism>
<reference evidence="1 2" key="1">
    <citation type="submission" date="2020-05" db="EMBL/GenBank/DDBJ databases">
        <title>Identification and distribution of gene clusters putatively required for synthesis of sphingolipid metabolism inhibitors in phylogenetically diverse species of the filamentous fungus Fusarium.</title>
        <authorList>
            <person name="Kim H.-S."/>
            <person name="Busman M."/>
            <person name="Brown D.W."/>
            <person name="Divon H."/>
            <person name="Uhlig S."/>
            <person name="Proctor R.H."/>
        </authorList>
    </citation>
    <scope>NUCLEOTIDE SEQUENCE [LARGE SCALE GENOMIC DNA]</scope>
    <source>
        <strain evidence="1 2">NRRL 13617</strain>
    </source>
</reference>
<sequence>MRPSPLERSRLCDACTHACSMSVVGCTKYTCQTHKSQLPRNDQNSYPSSWDALNDISRWAKWSKTKRDFLAETSSSGCHLCIMIAHAFDGKSKELFERLGGDEVVRLCFKYRTVERDPSGKLGWEERTNMAITDIALGIDLPDEFWLAIRSDKGSVLEDVSFDLRIRPLQGDFTSACVRRI</sequence>
<evidence type="ECO:0000313" key="2">
    <source>
        <dbReference type="Proteomes" id="UP000582016"/>
    </source>
</evidence>
<comment type="caution">
    <text evidence="1">The sequence shown here is derived from an EMBL/GenBank/DDBJ whole genome shotgun (WGS) entry which is preliminary data.</text>
</comment>
<dbReference type="PROSITE" id="PS51257">
    <property type="entry name" value="PROKAR_LIPOPROTEIN"/>
    <property type="match status" value="1"/>
</dbReference>